<protein>
    <submittedName>
        <fullName evidence="2">Uncharacterized protein</fullName>
    </submittedName>
</protein>
<organism evidence="2 3">
    <name type="scientific">Sphaeroforma arctica JP610</name>
    <dbReference type="NCBI Taxonomy" id="667725"/>
    <lineage>
        <taxon>Eukaryota</taxon>
        <taxon>Ichthyosporea</taxon>
        <taxon>Ichthyophonida</taxon>
        <taxon>Sphaeroforma</taxon>
    </lineage>
</organism>
<reference evidence="2 3" key="1">
    <citation type="submission" date="2011-02" db="EMBL/GenBank/DDBJ databases">
        <title>The Genome Sequence of Sphaeroforma arctica JP610.</title>
        <authorList>
            <consortium name="The Broad Institute Genome Sequencing Platform"/>
            <person name="Russ C."/>
            <person name="Cuomo C."/>
            <person name="Young S.K."/>
            <person name="Zeng Q."/>
            <person name="Gargeya S."/>
            <person name="Alvarado L."/>
            <person name="Berlin A."/>
            <person name="Chapman S.B."/>
            <person name="Chen Z."/>
            <person name="Freedman E."/>
            <person name="Gellesch M."/>
            <person name="Goldberg J."/>
            <person name="Griggs A."/>
            <person name="Gujja S."/>
            <person name="Heilman E."/>
            <person name="Heiman D."/>
            <person name="Howarth C."/>
            <person name="Mehta T."/>
            <person name="Neiman D."/>
            <person name="Pearson M."/>
            <person name="Roberts A."/>
            <person name="Saif S."/>
            <person name="Shea T."/>
            <person name="Shenoy N."/>
            <person name="Sisk P."/>
            <person name="Stolte C."/>
            <person name="Sykes S."/>
            <person name="White J."/>
            <person name="Yandava C."/>
            <person name="Burger G."/>
            <person name="Gray M.W."/>
            <person name="Holland P.W.H."/>
            <person name="King N."/>
            <person name="Lang F.B.F."/>
            <person name="Roger A.J."/>
            <person name="Ruiz-Trillo I."/>
            <person name="Haas B."/>
            <person name="Nusbaum C."/>
            <person name="Birren B."/>
        </authorList>
    </citation>
    <scope>NUCLEOTIDE SEQUENCE [LARGE SCALE GENOMIC DNA]</scope>
    <source>
        <strain evidence="2 3">JP610</strain>
    </source>
</reference>
<accession>A0A0L0G891</accession>
<proteinExistence type="predicted"/>
<sequence length="159" mass="17900">MPRKIGGRPACHSHQYFEECRLDSNKEHGIRGMACQKQFAKKTPASRKREHLSEVPGDRDGQTVGCVAKDEKTTYAGKQTVINLDSGIEDEERDKDEDPLEGIPKTPMKDKKNKNKAGRFKDTLLSGKSKCADALDTAIAKEFARHDLPFQLVNRPWFS</sequence>
<feature type="region of interest" description="Disordered" evidence="1">
    <location>
        <begin position="39"/>
        <end position="64"/>
    </location>
</feature>
<dbReference type="EMBL" id="KQ241712">
    <property type="protein sequence ID" value="KNC85257.1"/>
    <property type="molecule type" value="Genomic_DNA"/>
</dbReference>
<dbReference type="RefSeq" id="XP_014159159.1">
    <property type="nucleotide sequence ID" value="XM_014303684.1"/>
</dbReference>
<dbReference type="Proteomes" id="UP000054560">
    <property type="component" value="Unassembled WGS sequence"/>
</dbReference>
<dbReference type="AlphaFoldDB" id="A0A0L0G891"/>
<feature type="compositionally biased region" description="Acidic residues" evidence="1">
    <location>
        <begin position="87"/>
        <end position="100"/>
    </location>
</feature>
<evidence type="ECO:0000256" key="1">
    <source>
        <dbReference type="SAM" id="MobiDB-lite"/>
    </source>
</evidence>
<feature type="compositionally biased region" description="Basic and acidic residues" evidence="1">
    <location>
        <begin position="51"/>
        <end position="61"/>
    </location>
</feature>
<keyword evidence="3" id="KW-1185">Reference proteome</keyword>
<feature type="region of interest" description="Disordered" evidence="1">
    <location>
        <begin position="83"/>
        <end position="120"/>
    </location>
</feature>
<name>A0A0L0G891_9EUKA</name>
<evidence type="ECO:0000313" key="2">
    <source>
        <dbReference type="EMBL" id="KNC85257.1"/>
    </source>
</evidence>
<gene>
    <name evidence="2" type="ORF">SARC_02553</name>
</gene>
<dbReference type="GeneID" id="25903057"/>
<evidence type="ECO:0000313" key="3">
    <source>
        <dbReference type="Proteomes" id="UP000054560"/>
    </source>
</evidence>